<gene>
    <name evidence="2" type="ORF">A5630_01760</name>
</gene>
<keyword evidence="1" id="KW-1133">Transmembrane helix</keyword>
<evidence type="ECO:0000313" key="2">
    <source>
        <dbReference type="EMBL" id="OBJ40448.1"/>
    </source>
</evidence>
<evidence type="ECO:0000256" key="1">
    <source>
        <dbReference type="SAM" id="Phobius"/>
    </source>
</evidence>
<proteinExistence type="predicted"/>
<accession>A0A1A3GYI9</accession>
<sequence>MGPGDDPHLDRVDGTNLTVAVCLSVLCLLIAALLSRARVLTSVAVALVVAPASVWFIVGLLYLQAVATVSMCR</sequence>
<keyword evidence="1" id="KW-0812">Transmembrane</keyword>
<evidence type="ECO:0000313" key="3">
    <source>
        <dbReference type="Proteomes" id="UP000093898"/>
    </source>
</evidence>
<dbReference type="Proteomes" id="UP000093898">
    <property type="component" value="Unassembled WGS sequence"/>
</dbReference>
<dbReference type="EMBL" id="LZLC01000157">
    <property type="protein sequence ID" value="OBJ40448.1"/>
    <property type="molecule type" value="Genomic_DNA"/>
</dbReference>
<dbReference type="AlphaFoldDB" id="A0A1A3GYI9"/>
<protein>
    <submittedName>
        <fullName evidence="2">Uncharacterized protein</fullName>
    </submittedName>
</protein>
<feature type="transmembrane region" description="Helical" evidence="1">
    <location>
        <begin position="42"/>
        <end position="63"/>
    </location>
</feature>
<name>A0A1A3GYI9_MYCMU</name>
<comment type="caution">
    <text evidence="2">The sequence shown here is derived from an EMBL/GenBank/DDBJ whole genome shotgun (WGS) entry which is preliminary data.</text>
</comment>
<dbReference type="STRING" id="56689.GCA_001291445_00876"/>
<organism evidence="2 3">
    <name type="scientific">Mycolicibacterium mucogenicum</name>
    <name type="common">Mycobacterium mucogenicum</name>
    <dbReference type="NCBI Taxonomy" id="56689"/>
    <lineage>
        <taxon>Bacteria</taxon>
        <taxon>Bacillati</taxon>
        <taxon>Actinomycetota</taxon>
        <taxon>Actinomycetes</taxon>
        <taxon>Mycobacteriales</taxon>
        <taxon>Mycobacteriaceae</taxon>
        <taxon>Mycolicibacterium</taxon>
    </lineage>
</organism>
<feature type="transmembrane region" description="Helical" evidence="1">
    <location>
        <begin position="17"/>
        <end position="35"/>
    </location>
</feature>
<keyword evidence="1" id="KW-0472">Membrane</keyword>
<reference evidence="2 3" key="1">
    <citation type="submission" date="2016-06" db="EMBL/GenBank/DDBJ databases">
        <authorList>
            <person name="Kjaerup R.B."/>
            <person name="Dalgaard T.S."/>
            <person name="Juul-Madsen H.R."/>
        </authorList>
    </citation>
    <scope>NUCLEOTIDE SEQUENCE [LARGE SCALE GENOMIC DNA]</scope>
    <source>
        <strain evidence="2 3">1127319.6</strain>
    </source>
</reference>